<sequence length="246" mass="26193">MKIKANEFTLEGKTVIILGGSSGLGLATALAAAQDGAKVIIVSGNQNRINEALKSLPENCSGLAVDLSREENIKDFFNSVAPFDHLVYTAGENLTLHTIDETDIETARQFFNLRYWGAFAAVKYGAEKINAGGSINLTGGTASPRPGAGWAVAASICAAMEGFTRAMAVELAPLRVNLVAPGVVKTNLWNSMNEVDRNNLYASVAESLPVKRIGEASDIAQTFLYTMKQQYCTGQVIYVDGGLVLV</sequence>
<dbReference type="InterPro" id="IPR002347">
    <property type="entry name" value="SDR_fam"/>
</dbReference>
<evidence type="ECO:0000313" key="4">
    <source>
        <dbReference type="EMBL" id="QNN42595.1"/>
    </source>
</evidence>
<evidence type="ECO:0000256" key="2">
    <source>
        <dbReference type="ARBA" id="ARBA00022857"/>
    </source>
</evidence>
<reference evidence="4 5" key="1">
    <citation type="submission" date="2020-08" db="EMBL/GenBank/DDBJ databases">
        <title>Genome sequence of Pedobacter roseus KACC 11594T.</title>
        <authorList>
            <person name="Hyun D.-W."/>
            <person name="Bae J.-W."/>
        </authorList>
    </citation>
    <scope>NUCLEOTIDE SEQUENCE [LARGE SCALE GENOMIC DNA]</scope>
    <source>
        <strain evidence="4 5">KACC 11594</strain>
    </source>
</reference>
<evidence type="ECO:0000256" key="3">
    <source>
        <dbReference type="ARBA" id="ARBA00023002"/>
    </source>
</evidence>
<keyword evidence="2" id="KW-0521">NADP</keyword>
<dbReference type="InterPro" id="IPR057571">
    <property type="entry name" value="SDR_PhqE-like"/>
</dbReference>
<dbReference type="Gene3D" id="3.40.50.720">
    <property type="entry name" value="NAD(P)-binding Rossmann-like Domain"/>
    <property type="match status" value="1"/>
</dbReference>
<dbReference type="Pfam" id="PF23441">
    <property type="entry name" value="SDR"/>
    <property type="match status" value="1"/>
</dbReference>
<protein>
    <submittedName>
        <fullName evidence="4">SDR family oxidoreductase</fullName>
    </submittedName>
</protein>
<dbReference type="InterPro" id="IPR051122">
    <property type="entry name" value="SDR_DHRS6-like"/>
</dbReference>
<evidence type="ECO:0000313" key="5">
    <source>
        <dbReference type="Proteomes" id="UP000515806"/>
    </source>
</evidence>
<dbReference type="EMBL" id="CP060723">
    <property type="protein sequence ID" value="QNN42595.1"/>
    <property type="molecule type" value="Genomic_DNA"/>
</dbReference>
<keyword evidence="3" id="KW-0560">Oxidoreductase</keyword>
<dbReference type="KEGG" id="proe:H9L23_00290"/>
<organism evidence="4 5">
    <name type="scientific">Pedobacter roseus</name>
    <dbReference type="NCBI Taxonomy" id="336820"/>
    <lineage>
        <taxon>Bacteria</taxon>
        <taxon>Pseudomonadati</taxon>
        <taxon>Bacteroidota</taxon>
        <taxon>Sphingobacteriia</taxon>
        <taxon>Sphingobacteriales</taxon>
        <taxon>Sphingobacteriaceae</taxon>
        <taxon>Pedobacter</taxon>
    </lineage>
</organism>
<proteinExistence type="inferred from homology"/>
<dbReference type="InterPro" id="IPR036291">
    <property type="entry name" value="NAD(P)-bd_dom_sf"/>
</dbReference>
<evidence type="ECO:0000256" key="1">
    <source>
        <dbReference type="ARBA" id="ARBA00006484"/>
    </source>
</evidence>
<keyword evidence="5" id="KW-1185">Reference proteome</keyword>
<name>A0A7G9QGX0_9SPHI</name>
<comment type="similarity">
    <text evidence="1">Belongs to the short-chain dehydrogenases/reductases (SDR) family.</text>
</comment>
<dbReference type="PANTHER" id="PTHR43477:SF1">
    <property type="entry name" value="DIHYDROANTICAPSIN 7-DEHYDROGENASE"/>
    <property type="match status" value="1"/>
</dbReference>
<dbReference type="PRINTS" id="PR00081">
    <property type="entry name" value="GDHRDH"/>
</dbReference>
<dbReference type="GO" id="GO:0016491">
    <property type="term" value="F:oxidoreductase activity"/>
    <property type="evidence" value="ECO:0007669"/>
    <property type="project" value="UniProtKB-KW"/>
</dbReference>
<dbReference type="PANTHER" id="PTHR43477">
    <property type="entry name" value="DIHYDROANTICAPSIN 7-DEHYDROGENASE"/>
    <property type="match status" value="1"/>
</dbReference>
<accession>A0A7G9QGX0</accession>
<dbReference type="Proteomes" id="UP000515806">
    <property type="component" value="Chromosome"/>
</dbReference>
<gene>
    <name evidence="4" type="ORF">H9L23_00290</name>
</gene>
<dbReference type="SUPFAM" id="SSF51735">
    <property type="entry name" value="NAD(P)-binding Rossmann-fold domains"/>
    <property type="match status" value="1"/>
</dbReference>
<dbReference type="RefSeq" id="WP_187593102.1">
    <property type="nucleotide sequence ID" value="NZ_CP060723.1"/>
</dbReference>
<dbReference type="AlphaFoldDB" id="A0A7G9QGX0"/>